<evidence type="ECO:0000313" key="3">
    <source>
        <dbReference type="Proteomes" id="UP000652761"/>
    </source>
</evidence>
<dbReference type="Proteomes" id="UP000652761">
    <property type="component" value="Unassembled WGS sequence"/>
</dbReference>
<keyword evidence="3" id="KW-1185">Reference proteome</keyword>
<sequence length="208" mass="23096">MFLDEEDLQKLGLKMLEGIRWRSSSIHDALLQWHPDCQFFFFLCCSSAPQSDGAALLPFYMQILYPLSSSLLLHSKCVDTQANCVDTIGFNCSDCFLGQSSSVDTQVTQYPELGLSLGGSYTVGMISMTNQIEKSPSRVVYDDYPEERDIVEAATTTVDELPQGLTMSQTCNSLELSITQKLPTAGGNKDDETTELAPKTHKRQETKK</sequence>
<protein>
    <submittedName>
        <fullName evidence="2">Uncharacterized protein</fullName>
    </submittedName>
</protein>
<comment type="caution">
    <text evidence="2">The sequence shown here is derived from an EMBL/GenBank/DDBJ whole genome shotgun (WGS) entry which is preliminary data.</text>
</comment>
<dbReference type="AlphaFoldDB" id="A0A843VZH6"/>
<accession>A0A843VZH6</accession>
<feature type="compositionally biased region" description="Basic residues" evidence="1">
    <location>
        <begin position="199"/>
        <end position="208"/>
    </location>
</feature>
<name>A0A843VZH6_COLES</name>
<feature type="region of interest" description="Disordered" evidence="1">
    <location>
        <begin position="181"/>
        <end position="208"/>
    </location>
</feature>
<gene>
    <name evidence="2" type="ORF">Taro_035654</name>
</gene>
<reference evidence="2" key="1">
    <citation type="submission" date="2017-07" db="EMBL/GenBank/DDBJ databases">
        <title>Taro Niue Genome Assembly and Annotation.</title>
        <authorList>
            <person name="Atibalentja N."/>
            <person name="Keating K."/>
            <person name="Fields C.J."/>
        </authorList>
    </citation>
    <scope>NUCLEOTIDE SEQUENCE</scope>
    <source>
        <strain evidence="2">Niue_2</strain>
        <tissue evidence="2">Leaf</tissue>
    </source>
</reference>
<evidence type="ECO:0000256" key="1">
    <source>
        <dbReference type="SAM" id="MobiDB-lite"/>
    </source>
</evidence>
<proteinExistence type="predicted"/>
<evidence type="ECO:0000313" key="2">
    <source>
        <dbReference type="EMBL" id="MQM02882.1"/>
    </source>
</evidence>
<organism evidence="2 3">
    <name type="scientific">Colocasia esculenta</name>
    <name type="common">Wild taro</name>
    <name type="synonym">Arum esculentum</name>
    <dbReference type="NCBI Taxonomy" id="4460"/>
    <lineage>
        <taxon>Eukaryota</taxon>
        <taxon>Viridiplantae</taxon>
        <taxon>Streptophyta</taxon>
        <taxon>Embryophyta</taxon>
        <taxon>Tracheophyta</taxon>
        <taxon>Spermatophyta</taxon>
        <taxon>Magnoliopsida</taxon>
        <taxon>Liliopsida</taxon>
        <taxon>Araceae</taxon>
        <taxon>Aroideae</taxon>
        <taxon>Colocasieae</taxon>
        <taxon>Colocasia</taxon>
    </lineage>
</organism>
<dbReference type="EMBL" id="NMUH01002934">
    <property type="protein sequence ID" value="MQM02882.1"/>
    <property type="molecule type" value="Genomic_DNA"/>
</dbReference>